<dbReference type="Proteomes" id="UP000747542">
    <property type="component" value="Unassembled WGS sequence"/>
</dbReference>
<dbReference type="EMBL" id="JAHLQT010002534">
    <property type="protein sequence ID" value="KAG7176947.1"/>
    <property type="molecule type" value="Genomic_DNA"/>
</dbReference>
<dbReference type="Pfam" id="PF07841">
    <property type="entry name" value="DM4_12"/>
    <property type="match status" value="1"/>
</dbReference>
<comment type="caution">
    <text evidence="3">The sequence shown here is derived from an EMBL/GenBank/DDBJ whole genome shotgun (WGS) entry which is preliminary data.</text>
</comment>
<dbReference type="InterPro" id="IPR006631">
    <property type="entry name" value="DM4_12"/>
</dbReference>
<organism evidence="3 4">
    <name type="scientific">Homarus americanus</name>
    <name type="common">American lobster</name>
    <dbReference type="NCBI Taxonomy" id="6706"/>
    <lineage>
        <taxon>Eukaryota</taxon>
        <taxon>Metazoa</taxon>
        <taxon>Ecdysozoa</taxon>
        <taxon>Arthropoda</taxon>
        <taxon>Crustacea</taxon>
        <taxon>Multicrustacea</taxon>
        <taxon>Malacostraca</taxon>
        <taxon>Eumalacostraca</taxon>
        <taxon>Eucarida</taxon>
        <taxon>Decapoda</taxon>
        <taxon>Pleocyemata</taxon>
        <taxon>Astacidea</taxon>
        <taxon>Nephropoidea</taxon>
        <taxon>Nephropidae</taxon>
        <taxon>Homarus</taxon>
    </lineage>
</organism>
<feature type="compositionally biased region" description="Polar residues" evidence="1">
    <location>
        <begin position="286"/>
        <end position="299"/>
    </location>
</feature>
<evidence type="ECO:0000256" key="1">
    <source>
        <dbReference type="SAM" id="MobiDB-lite"/>
    </source>
</evidence>
<proteinExistence type="predicted"/>
<accession>A0A8J5NC12</accession>
<name>A0A8J5NC12_HOMAM</name>
<protein>
    <submittedName>
        <fullName evidence="3">Putative DM4/DM12 family-like protein 27</fullName>
    </submittedName>
</protein>
<evidence type="ECO:0000313" key="3">
    <source>
        <dbReference type="EMBL" id="KAG7176947.1"/>
    </source>
</evidence>
<feature type="signal peptide" evidence="2">
    <location>
        <begin position="1"/>
        <end position="21"/>
    </location>
</feature>
<keyword evidence="4" id="KW-1185">Reference proteome</keyword>
<evidence type="ECO:0000256" key="2">
    <source>
        <dbReference type="SAM" id="SignalP"/>
    </source>
</evidence>
<keyword evidence="2" id="KW-0732">Signal</keyword>
<dbReference type="AlphaFoldDB" id="A0A8J5NC12"/>
<gene>
    <name evidence="3" type="ORF">Hamer_G000158</name>
</gene>
<dbReference type="PANTHER" id="PTHR21398:SF6">
    <property type="entry name" value="AGAP007094-PA"/>
    <property type="match status" value="1"/>
</dbReference>
<reference evidence="3" key="1">
    <citation type="journal article" date="2021" name="Sci. Adv.">
        <title>The American lobster genome reveals insights on longevity, neural, and immune adaptations.</title>
        <authorList>
            <person name="Polinski J.M."/>
            <person name="Zimin A.V."/>
            <person name="Clark K.F."/>
            <person name="Kohn A.B."/>
            <person name="Sadowski N."/>
            <person name="Timp W."/>
            <person name="Ptitsyn A."/>
            <person name="Khanna P."/>
            <person name="Romanova D.Y."/>
            <person name="Williams P."/>
            <person name="Greenwood S.J."/>
            <person name="Moroz L.L."/>
            <person name="Walt D.R."/>
            <person name="Bodnar A.G."/>
        </authorList>
    </citation>
    <scope>NUCLEOTIDE SEQUENCE</scope>
    <source>
        <strain evidence="3">GMGI-L3</strain>
    </source>
</reference>
<evidence type="ECO:0000313" key="4">
    <source>
        <dbReference type="Proteomes" id="UP000747542"/>
    </source>
</evidence>
<feature type="chain" id="PRO_5035200573" evidence="2">
    <location>
        <begin position="22"/>
        <end position="299"/>
    </location>
</feature>
<feature type="region of interest" description="Disordered" evidence="1">
    <location>
        <begin position="273"/>
        <end position="299"/>
    </location>
</feature>
<dbReference type="PANTHER" id="PTHR21398">
    <property type="entry name" value="AGAP007094-PA"/>
    <property type="match status" value="1"/>
</dbReference>
<sequence>MADYRMRVGVLLVCAAAWVTTLPEAEGTLSFATSLGGLAALKASHVLKYVGLTKLKENVLGSGQSEGVTDLLDSGYDQEQHHNTALYTGAGAPGPYYNPAHYTGAGAPGPYYNPAHYTGAGAPGPYYNPAHYTGAGAPGGYYIVPASYFDDHRIRVKRDTQEKVLIGSDEEEYFDMIGDLDEDGCVLRTVCELSAAPYNHLTPDEQLIMVAFSTATDAPTSEALRTHKGTYDRAAWLGKTSTGADQSCSTLYSSCPASAQQLMGVFSILEKTQRPRPPHQAAPDASQVSKEVQENVQVR</sequence>